<proteinExistence type="predicted"/>
<sequence>MDRCISCLYMSDPHLVFNLFFCLTGNDDTKGREIGPIISECYDKYFVDTVNWNIADFCHAICQIVEDINSSIGSTQIRMPTTETLKQAYMKHHKEEGKKLSKEEFEKILREIIMDTGVTGIGAKDILFYLFGVPVTALLFKQRLLPNAIPNEVFIPAITSATVFLLAKLNKI</sequence>
<organism evidence="1 2">
    <name type="scientific">Cuscuta epithymum</name>
    <dbReference type="NCBI Taxonomy" id="186058"/>
    <lineage>
        <taxon>Eukaryota</taxon>
        <taxon>Viridiplantae</taxon>
        <taxon>Streptophyta</taxon>
        <taxon>Embryophyta</taxon>
        <taxon>Tracheophyta</taxon>
        <taxon>Spermatophyta</taxon>
        <taxon>Magnoliopsida</taxon>
        <taxon>eudicotyledons</taxon>
        <taxon>Gunneridae</taxon>
        <taxon>Pentapetalae</taxon>
        <taxon>asterids</taxon>
        <taxon>lamiids</taxon>
        <taxon>Solanales</taxon>
        <taxon>Convolvulaceae</taxon>
        <taxon>Cuscuteae</taxon>
        <taxon>Cuscuta</taxon>
        <taxon>Cuscuta subgen. Cuscuta</taxon>
    </lineage>
</organism>
<dbReference type="EMBL" id="CAMAPF010000015">
    <property type="protein sequence ID" value="CAH9068871.1"/>
    <property type="molecule type" value="Genomic_DNA"/>
</dbReference>
<dbReference type="PANTHER" id="PTHR37216:SF1">
    <property type="entry name" value="EXPRESSED PROTEIN"/>
    <property type="match status" value="1"/>
</dbReference>
<evidence type="ECO:0000313" key="2">
    <source>
        <dbReference type="Proteomes" id="UP001152523"/>
    </source>
</evidence>
<dbReference type="AlphaFoldDB" id="A0AAV0C8N3"/>
<accession>A0AAV0C8N3</accession>
<dbReference type="InterPro" id="IPR057196">
    <property type="entry name" value="DUF7874"/>
</dbReference>
<keyword evidence="2" id="KW-1185">Reference proteome</keyword>
<protein>
    <recommendedName>
        <fullName evidence="3">EF-hand domain-containing protein</fullName>
    </recommendedName>
</protein>
<reference evidence="1" key="1">
    <citation type="submission" date="2022-07" db="EMBL/GenBank/DDBJ databases">
        <authorList>
            <person name="Macas J."/>
            <person name="Novak P."/>
            <person name="Neumann P."/>
        </authorList>
    </citation>
    <scope>NUCLEOTIDE SEQUENCE</scope>
</reference>
<evidence type="ECO:0008006" key="3">
    <source>
        <dbReference type="Google" id="ProtNLM"/>
    </source>
</evidence>
<dbReference type="Proteomes" id="UP001152523">
    <property type="component" value="Unassembled WGS sequence"/>
</dbReference>
<name>A0AAV0C8N3_9ASTE</name>
<gene>
    <name evidence="1" type="ORF">CEPIT_LOCUS2898</name>
</gene>
<dbReference type="Pfam" id="PF25284">
    <property type="entry name" value="DUF7874"/>
    <property type="match status" value="1"/>
</dbReference>
<evidence type="ECO:0000313" key="1">
    <source>
        <dbReference type="EMBL" id="CAH9068871.1"/>
    </source>
</evidence>
<comment type="caution">
    <text evidence="1">The sequence shown here is derived from an EMBL/GenBank/DDBJ whole genome shotgun (WGS) entry which is preliminary data.</text>
</comment>
<dbReference type="PANTHER" id="PTHR37216">
    <property type="entry name" value="EXPRESSED PROTEIN"/>
    <property type="match status" value="1"/>
</dbReference>